<keyword evidence="6" id="KW-1185">Reference proteome</keyword>
<feature type="region of interest" description="Disordered" evidence="2">
    <location>
        <begin position="41"/>
        <end position="62"/>
    </location>
</feature>
<feature type="domain" description="Transglycosylase SLT" evidence="4">
    <location>
        <begin position="124"/>
        <end position="224"/>
    </location>
</feature>
<dbReference type="InterPro" id="IPR023346">
    <property type="entry name" value="Lysozyme-like_dom_sf"/>
</dbReference>
<dbReference type="PANTHER" id="PTHR37423">
    <property type="entry name" value="SOLUBLE LYTIC MUREIN TRANSGLYCOSYLASE-RELATED"/>
    <property type="match status" value="1"/>
</dbReference>
<dbReference type="Proteomes" id="UP001409291">
    <property type="component" value="Unassembled WGS sequence"/>
</dbReference>
<evidence type="ECO:0000313" key="6">
    <source>
        <dbReference type="Proteomes" id="UP001409291"/>
    </source>
</evidence>
<evidence type="ECO:0000313" key="5">
    <source>
        <dbReference type="EMBL" id="MEN5378507.1"/>
    </source>
</evidence>
<feature type="chain" id="PRO_5045059244" evidence="3">
    <location>
        <begin position="20"/>
        <end position="270"/>
    </location>
</feature>
<evidence type="ECO:0000256" key="3">
    <source>
        <dbReference type="SAM" id="SignalP"/>
    </source>
</evidence>
<feature type="signal peptide" evidence="3">
    <location>
        <begin position="1"/>
        <end position="19"/>
    </location>
</feature>
<dbReference type="Pfam" id="PF01464">
    <property type="entry name" value="SLT"/>
    <property type="match status" value="1"/>
</dbReference>
<sequence length="270" mass="30534">MFRKKVLCCSLILSALVLSKLYSNPNTIAAGDDKIITVKAPSNLSNGEDEKEKNENNDNNNDHYLSSLTFANDTLPINRPHVESKLLRYFKNFSFKKRGSYSLHKKAEAYLPQIEKILASYGIPEDFKYVPLVESGLDRGVVSSKGAGGYWQFMPATARLYGLKVNGNVDERRDLTKSTHAAAKYIKSLYKQFGNWTLVAAAYNVGGGSLKGSIRRQKEDSYYNLKLNNETGSYVYKLISMKEIIENPEKHGYTRYANRTDQKDPNENML</sequence>
<comment type="similarity">
    <text evidence="1">Belongs to the transglycosylase Slt family.</text>
</comment>
<dbReference type="RefSeq" id="WP_031289146.1">
    <property type="nucleotide sequence ID" value="NZ_JBDJLH010000012.1"/>
</dbReference>
<keyword evidence="3" id="KW-0732">Signal</keyword>
<organism evidence="5 6">
    <name type="scientific">Sphingobacterium kitahiroshimense</name>
    <dbReference type="NCBI Taxonomy" id="470446"/>
    <lineage>
        <taxon>Bacteria</taxon>
        <taxon>Pseudomonadati</taxon>
        <taxon>Bacteroidota</taxon>
        <taxon>Sphingobacteriia</taxon>
        <taxon>Sphingobacteriales</taxon>
        <taxon>Sphingobacteriaceae</taxon>
        <taxon>Sphingobacterium</taxon>
    </lineage>
</organism>
<evidence type="ECO:0000259" key="4">
    <source>
        <dbReference type="Pfam" id="PF01464"/>
    </source>
</evidence>
<evidence type="ECO:0000256" key="2">
    <source>
        <dbReference type="SAM" id="MobiDB-lite"/>
    </source>
</evidence>
<dbReference type="InterPro" id="IPR008258">
    <property type="entry name" value="Transglycosylase_SLT_dom_1"/>
</dbReference>
<dbReference type="PANTHER" id="PTHR37423:SF2">
    <property type="entry name" value="MEMBRANE-BOUND LYTIC MUREIN TRANSGLYCOSYLASE C"/>
    <property type="match status" value="1"/>
</dbReference>
<proteinExistence type="inferred from homology"/>
<reference evidence="5 6" key="1">
    <citation type="submission" date="2024-04" db="EMBL/GenBank/DDBJ databases">
        <title>WGS of bacteria from Torrens River.</title>
        <authorList>
            <person name="Wyrsch E.R."/>
            <person name="Drigo B."/>
        </authorList>
    </citation>
    <scope>NUCLEOTIDE SEQUENCE [LARGE SCALE GENOMIC DNA]</scope>
    <source>
        <strain evidence="5 6">TWI391</strain>
    </source>
</reference>
<accession>A0ABV0BVJ3</accession>
<evidence type="ECO:0000256" key="1">
    <source>
        <dbReference type="ARBA" id="ARBA00007734"/>
    </source>
</evidence>
<dbReference type="CDD" id="cd16894">
    <property type="entry name" value="MltD-like"/>
    <property type="match status" value="1"/>
</dbReference>
<protein>
    <submittedName>
        <fullName evidence="5">Lytic transglycosylase domain-containing protein</fullName>
    </submittedName>
</protein>
<gene>
    <name evidence="5" type="ORF">ABE541_14685</name>
</gene>
<dbReference type="Gene3D" id="1.10.530.10">
    <property type="match status" value="1"/>
</dbReference>
<dbReference type="EMBL" id="JBDJNQ010000006">
    <property type="protein sequence ID" value="MEN5378507.1"/>
    <property type="molecule type" value="Genomic_DNA"/>
</dbReference>
<comment type="caution">
    <text evidence="5">The sequence shown here is derived from an EMBL/GenBank/DDBJ whole genome shotgun (WGS) entry which is preliminary data.</text>
</comment>
<name>A0ABV0BVJ3_9SPHI</name>
<dbReference type="SUPFAM" id="SSF53955">
    <property type="entry name" value="Lysozyme-like"/>
    <property type="match status" value="1"/>
</dbReference>